<accession>A0A316YU07</accession>
<evidence type="ECO:0000259" key="4">
    <source>
        <dbReference type="Pfam" id="PF09745"/>
    </source>
</evidence>
<feature type="compositionally biased region" description="Basic and acidic residues" evidence="3">
    <location>
        <begin position="159"/>
        <end position="173"/>
    </location>
</feature>
<comment type="similarity">
    <text evidence="1">Belongs to the NSRP1 family.</text>
</comment>
<evidence type="ECO:0000256" key="3">
    <source>
        <dbReference type="SAM" id="MobiDB-lite"/>
    </source>
</evidence>
<dbReference type="GeneID" id="37045904"/>
<feature type="compositionally biased region" description="Basic and acidic residues" evidence="3">
    <location>
        <begin position="322"/>
        <end position="348"/>
    </location>
</feature>
<feature type="compositionally biased region" description="Polar residues" evidence="3">
    <location>
        <begin position="282"/>
        <end position="294"/>
    </location>
</feature>
<organism evidence="5 6">
    <name type="scientific">Acaromyces ingoldii</name>
    <dbReference type="NCBI Taxonomy" id="215250"/>
    <lineage>
        <taxon>Eukaryota</taxon>
        <taxon>Fungi</taxon>
        <taxon>Dikarya</taxon>
        <taxon>Basidiomycota</taxon>
        <taxon>Ustilaginomycotina</taxon>
        <taxon>Exobasidiomycetes</taxon>
        <taxon>Exobasidiales</taxon>
        <taxon>Cryptobasidiaceae</taxon>
        <taxon>Acaromyces</taxon>
    </lineage>
</organism>
<evidence type="ECO:0000256" key="2">
    <source>
        <dbReference type="ARBA" id="ARBA00023054"/>
    </source>
</evidence>
<evidence type="ECO:0000256" key="1">
    <source>
        <dbReference type="ARBA" id="ARBA00010126"/>
    </source>
</evidence>
<dbReference type="InterPro" id="IPR018612">
    <property type="entry name" value="NSRP1_N"/>
</dbReference>
<dbReference type="AlphaFoldDB" id="A0A316YU07"/>
<dbReference type="RefSeq" id="XP_025379744.1">
    <property type="nucleotide sequence ID" value="XM_025523988.1"/>
</dbReference>
<evidence type="ECO:0000313" key="5">
    <source>
        <dbReference type="EMBL" id="PWN92546.1"/>
    </source>
</evidence>
<dbReference type="Pfam" id="PF09745">
    <property type="entry name" value="NSRP1_N"/>
    <property type="match status" value="1"/>
</dbReference>
<protein>
    <recommendedName>
        <fullName evidence="4">Nuclear speckle splicing regulatory protein 1 N-terminal domain-containing protein</fullName>
    </recommendedName>
</protein>
<dbReference type="STRING" id="215250.A0A316YU07"/>
<feature type="compositionally biased region" description="Basic and acidic residues" evidence="3">
    <location>
        <begin position="240"/>
        <end position="255"/>
    </location>
</feature>
<keyword evidence="2" id="KW-0175">Coiled coil</keyword>
<feature type="compositionally biased region" description="Basic and acidic residues" evidence="3">
    <location>
        <begin position="269"/>
        <end position="280"/>
    </location>
</feature>
<feature type="region of interest" description="Disordered" evidence="3">
    <location>
        <begin position="1"/>
        <end position="68"/>
    </location>
</feature>
<dbReference type="PANTHER" id="PTHR47845">
    <property type="entry name" value="NUCLEAR SPECKLE SPLICING REGULATORY PROTEIN 1 HOMOLOG"/>
    <property type="match status" value="1"/>
</dbReference>
<feature type="domain" description="Nuclear speckle splicing regulatory protein 1 N-terminal" evidence="4">
    <location>
        <begin position="62"/>
        <end position="177"/>
    </location>
</feature>
<feature type="region of interest" description="Disordered" evidence="3">
    <location>
        <begin position="214"/>
        <end position="368"/>
    </location>
</feature>
<feature type="compositionally biased region" description="Basic and acidic residues" evidence="3">
    <location>
        <begin position="295"/>
        <end position="308"/>
    </location>
</feature>
<dbReference type="Proteomes" id="UP000245768">
    <property type="component" value="Unassembled WGS sequence"/>
</dbReference>
<dbReference type="GO" id="GO:0000381">
    <property type="term" value="P:regulation of alternative mRNA splicing, via spliceosome"/>
    <property type="evidence" value="ECO:0007669"/>
    <property type="project" value="InterPro"/>
</dbReference>
<gene>
    <name evidence="5" type="ORF">FA10DRAFT_285406</name>
</gene>
<name>A0A316YU07_9BASI</name>
<keyword evidence="6" id="KW-1185">Reference proteome</keyword>
<dbReference type="EMBL" id="KZ819635">
    <property type="protein sequence ID" value="PWN92546.1"/>
    <property type="molecule type" value="Genomic_DNA"/>
</dbReference>
<evidence type="ECO:0000313" key="6">
    <source>
        <dbReference type="Proteomes" id="UP000245768"/>
    </source>
</evidence>
<sequence>MASKPKISFGLKKVEAPSKPQPLATASKLSLGDDEDEDDVAKDPSQGPRGSRTGPPASRASKQKQQQAFELDSAVFDYDGVYDRMKAAERETARQKQQDNQKRDPKYMDAFLKSTEDRKRYLARAEAKKIQRERDMEGDEFAGTEAFVTDAYKKQLEEIREQEEKEAREEERRRNKSNGVAGFYRDMLASNDRAHEAAVAATMVEDVAATVETQQQARAEVREEDQQEKDRIKQAVARGSDVRLNDDNEVVDERSLLSAGLNVLSKKKKGEDESRREAALDSKQSSKTAGSSQRDGAREAREAREAQRARQSKLIEAQVLEMEQRKRDEAAKELEQHKKRAVGERRNDAASVASARERALARKRQRMA</sequence>
<feature type="region of interest" description="Disordered" evidence="3">
    <location>
        <begin position="87"/>
        <end position="107"/>
    </location>
</feature>
<feature type="region of interest" description="Disordered" evidence="3">
    <location>
        <begin position="159"/>
        <end position="181"/>
    </location>
</feature>
<dbReference type="PANTHER" id="PTHR47845:SF1">
    <property type="entry name" value="NUCLEAR SPECKLE SPLICING REGULATORY PROTEIN 1 HOMOLOG"/>
    <property type="match status" value="1"/>
</dbReference>
<dbReference type="FunCoup" id="A0A316YU07">
    <property type="interactions" value="30"/>
</dbReference>
<dbReference type="InParanoid" id="A0A316YU07"/>
<dbReference type="OrthoDB" id="446635at2759"/>
<proteinExistence type="inferred from homology"/>
<reference evidence="5" key="1">
    <citation type="journal article" date="2018" name="Mol. Biol. Evol.">
        <title>Broad Genomic Sampling Reveals a Smut Pathogenic Ancestry of the Fungal Clade Ustilaginomycotina.</title>
        <authorList>
            <person name="Kijpornyongpan T."/>
            <person name="Mondo S.J."/>
            <person name="Barry K."/>
            <person name="Sandor L."/>
            <person name="Lee J."/>
            <person name="Lipzen A."/>
            <person name="Pangilinan J."/>
            <person name="LaButti K."/>
            <person name="Hainaut M."/>
            <person name="Henrissat B."/>
            <person name="Grigoriev I.V."/>
            <person name="Spatafora J.W."/>
            <person name="Aime M.C."/>
        </authorList>
    </citation>
    <scope>NUCLEOTIDE SEQUENCE [LARGE SCALE GENOMIC DNA]</scope>
    <source>
        <strain evidence="5">MCA 4198</strain>
    </source>
</reference>
<dbReference type="InterPro" id="IPR053246">
    <property type="entry name" value="NS_splicing_regulatory_protein"/>
</dbReference>